<feature type="binding site" evidence="9">
    <location>
        <position position="241"/>
    </location>
    <ligand>
        <name>Mg(2+)</name>
        <dbReference type="ChEBI" id="CHEBI:18420"/>
        <label>2</label>
    </ligand>
</feature>
<feature type="binding site" evidence="9">
    <location>
        <begin position="99"/>
        <end position="100"/>
    </location>
    <ligand>
        <name>5-phospho-alpha-D-ribose 1-diphosphate</name>
        <dbReference type="ChEBI" id="CHEBI:58017"/>
    </ligand>
</feature>
<feature type="domain" description="Glycosyl transferase family 3 N-terminal" evidence="11">
    <location>
        <begin position="13"/>
        <end position="71"/>
    </location>
</feature>
<dbReference type="Gene3D" id="3.40.1030.10">
    <property type="entry name" value="Nucleoside phosphorylase/phosphoribosyltransferase catalytic domain"/>
    <property type="match status" value="1"/>
</dbReference>
<dbReference type="AlphaFoldDB" id="A0A5Q2N564"/>
<feature type="binding site" evidence="9">
    <location>
        <position position="127"/>
    </location>
    <ligand>
        <name>anthranilate</name>
        <dbReference type="ChEBI" id="CHEBI:16567"/>
        <label>1</label>
    </ligand>
</feature>
<dbReference type="SUPFAM" id="SSF47648">
    <property type="entry name" value="Nucleoside phosphorylase/phosphoribosyltransferase N-terminal domain"/>
    <property type="match status" value="1"/>
</dbReference>
<evidence type="ECO:0000259" key="11">
    <source>
        <dbReference type="Pfam" id="PF02885"/>
    </source>
</evidence>
<name>A0A5Q2N564_9FIRM</name>
<dbReference type="GO" id="GO:0000162">
    <property type="term" value="P:L-tryptophan biosynthetic process"/>
    <property type="evidence" value="ECO:0007669"/>
    <property type="project" value="UniProtKB-UniRule"/>
</dbReference>
<dbReference type="InterPro" id="IPR035902">
    <property type="entry name" value="Nuc_phospho_transferase"/>
</dbReference>
<dbReference type="Gene3D" id="1.20.970.10">
    <property type="entry name" value="Transferase, Pyrimidine Nucleoside Phosphorylase, Chain C"/>
    <property type="match status" value="1"/>
</dbReference>
<feature type="binding site" evidence="9">
    <location>
        <position position="242"/>
    </location>
    <ligand>
        <name>Mg(2+)</name>
        <dbReference type="ChEBI" id="CHEBI:18420"/>
        <label>2</label>
    </ligand>
</feature>
<comment type="function">
    <text evidence="9">Catalyzes the transfer of the phosphoribosyl group of 5-phosphorylribose-1-pyrophosphate (PRPP) to anthranilate to yield N-(5'-phosphoribosyl)-anthranilate (PRA).</text>
</comment>
<feature type="binding site" evidence="9">
    <location>
        <position position="96"/>
    </location>
    <ligand>
        <name>anthranilate</name>
        <dbReference type="ChEBI" id="CHEBI:16567"/>
        <label>1</label>
    </ligand>
</feature>
<feature type="binding site" evidence="9">
    <location>
        <position position="136"/>
    </location>
    <ligand>
        <name>5-phospho-alpha-D-ribose 1-diphosphate</name>
        <dbReference type="ChEBI" id="CHEBI:58017"/>
    </ligand>
</feature>
<dbReference type="InterPro" id="IPR036320">
    <property type="entry name" value="Glycosyl_Trfase_fam3_N_dom_sf"/>
</dbReference>
<evidence type="ECO:0000313" key="12">
    <source>
        <dbReference type="EMBL" id="QGG47725.1"/>
    </source>
</evidence>
<evidence type="ECO:0000256" key="8">
    <source>
        <dbReference type="ARBA" id="ARBA00061188"/>
    </source>
</evidence>
<comment type="catalytic activity">
    <reaction evidence="7 9">
        <text>N-(5-phospho-beta-D-ribosyl)anthranilate + diphosphate = 5-phospho-alpha-D-ribose 1-diphosphate + anthranilate</text>
        <dbReference type="Rhea" id="RHEA:11768"/>
        <dbReference type="ChEBI" id="CHEBI:16567"/>
        <dbReference type="ChEBI" id="CHEBI:18277"/>
        <dbReference type="ChEBI" id="CHEBI:33019"/>
        <dbReference type="ChEBI" id="CHEBI:58017"/>
        <dbReference type="EC" id="2.4.2.18"/>
    </reaction>
</comment>
<dbReference type="SUPFAM" id="SSF52418">
    <property type="entry name" value="Nucleoside phosphorylase/phosphoribosyltransferase catalytic domain"/>
    <property type="match status" value="1"/>
</dbReference>
<evidence type="ECO:0000256" key="3">
    <source>
        <dbReference type="ARBA" id="ARBA00022676"/>
    </source>
</evidence>
<evidence type="ECO:0000256" key="2">
    <source>
        <dbReference type="ARBA" id="ARBA00022605"/>
    </source>
</evidence>
<keyword evidence="4 9" id="KW-0808">Transferase</keyword>
<feature type="binding site" evidence="9">
    <location>
        <begin position="106"/>
        <end position="109"/>
    </location>
    <ligand>
        <name>5-phospho-alpha-D-ribose 1-diphosphate</name>
        <dbReference type="ChEBI" id="CHEBI:58017"/>
    </ligand>
</feature>
<feature type="binding site" evidence="9">
    <location>
        <position position="182"/>
    </location>
    <ligand>
        <name>anthranilate</name>
        <dbReference type="ChEBI" id="CHEBI:16567"/>
        <label>2</label>
    </ligand>
</feature>
<evidence type="ECO:0000259" key="10">
    <source>
        <dbReference type="Pfam" id="PF00591"/>
    </source>
</evidence>
<proteinExistence type="inferred from homology"/>
<dbReference type="PANTHER" id="PTHR43285:SF2">
    <property type="entry name" value="ANTHRANILATE PHOSPHORIBOSYLTRANSFERASE"/>
    <property type="match status" value="1"/>
</dbReference>
<dbReference type="EC" id="2.4.2.18" evidence="9"/>
<dbReference type="Proteomes" id="UP000366051">
    <property type="component" value="Chromosome"/>
</dbReference>
<keyword evidence="2 9" id="KW-0028">Amino-acid biosynthesis</keyword>
<keyword evidence="9" id="KW-0460">Magnesium</keyword>
<keyword evidence="9" id="KW-0479">Metal-binding</keyword>
<keyword evidence="5 9" id="KW-0822">Tryptophan biosynthesis</keyword>
<evidence type="ECO:0000256" key="7">
    <source>
        <dbReference type="ARBA" id="ARBA00052328"/>
    </source>
</evidence>
<comment type="similarity">
    <text evidence="9">Belongs to the anthranilate phosphoribosyltransferase family.</text>
</comment>
<reference evidence="13" key="1">
    <citation type="submission" date="2019-11" db="EMBL/GenBank/DDBJ databases">
        <title>Genome sequence of Heliorestis convoluta strain HH, an alkaliphilic and minimalistic phototrophic bacterium from a soda lake in Egypt.</title>
        <authorList>
            <person name="Dewey E.D."/>
            <person name="Stokes L.M."/>
            <person name="Burchell B.M."/>
            <person name="Shaffer K.N."/>
            <person name="Huntington A.M."/>
            <person name="Baker J.M."/>
            <person name="Nadendla S."/>
            <person name="Giglio M.G."/>
            <person name="Touchman J.W."/>
            <person name="Blankenship R.E."/>
            <person name="Madigan M.T."/>
            <person name="Sattley W.M."/>
        </authorList>
    </citation>
    <scope>NUCLEOTIDE SEQUENCE [LARGE SCALE GENOMIC DNA]</scope>
    <source>
        <strain evidence="13">HH</strain>
    </source>
</reference>
<dbReference type="PANTHER" id="PTHR43285">
    <property type="entry name" value="ANTHRANILATE PHOSPHORIBOSYLTRANSFERASE"/>
    <property type="match status" value="1"/>
</dbReference>
<comment type="subunit">
    <text evidence="9">Homodimer.</text>
</comment>
<evidence type="ECO:0000256" key="9">
    <source>
        <dbReference type="HAMAP-Rule" id="MF_00211"/>
    </source>
</evidence>
<feature type="domain" description="Glycosyl transferase family 3" evidence="10">
    <location>
        <begin position="90"/>
        <end position="338"/>
    </location>
</feature>
<keyword evidence="13" id="KW-1185">Reference proteome</keyword>
<sequence>MSHLQEDIARESLLTLLDGELLGEKRAESLMNAVMEGKVPPIQLAGILVALRFMGEREEELTGLARAMRNRVYREMTPFVPANYHEIKDSVVDTCGTGGDGAGTFNISTATAMVVAAAGVPVAKHGNRAVSGKAGSADVLEALGLAVDCSPEKSFQCLMKTGFGFFFAPQCHRAMAHAGPVRRELGVPTLFNLLGPLTNPAGAKRQLVGVNRPERVELMARVLRGLGVTKACVVHGHGGLDELTLTGPSQVAFLKEGEIENTLIDPKDYGFSYCHIEEVTGGTKEENAAILEKIFYGEKGPQRDIVVLNAGATFYVADIVSDLREGIALAEVTIDSGNVIALLQKIRTFMQ</sequence>
<feature type="binding site" evidence="9">
    <location>
        <position position="108"/>
    </location>
    <ligand>
        <name>Mg(2+)</name>
        <dbReference type="ChEBI" id="CHEBI:18420"/>
        <label>1</label>
    </ligand>
</feature>
<evidence type="ECO:0000256" key="4">
    <source>
        <dbReference type="ARBA" id="ARBA00022679"/>
    </source>
</evidence>
<evidence type="ECO:0000256" key="1">
    <source>
        <dbReference type="ARBA" id="ARBA00004907"/>
    </source>
</evidence>
<dbReference type="InterPro" id="IPR017459">
    <property type="entry name" value="Glycosyl_Trfase_fam3_N_dom"/>
</dbReference>
<organism evidence="12 13">
    <name type="scientific">Heliorestis convoluta</name>
    <dbReference type="NCBI Taxonomy" id="356322"/>
    <lineage>
        <taxon>Bacteria</taxon>
        <taxon>Bacillati</taxon>
        <taxon>Bacillota</taxon>
        <taxon>Clostridia</taxon>
        <taxon>Eubacteriales</taxon>
        <taxon>Heliobacteriaceae</taxon>
        <taxon>Heliorestis</taxon>
    </lineage>
</organism>
<dbReference type="KEGG" id="hcv:FTV88_1626"/>
<feature type="binding site" evidence="9">
    <location>
        <position position="104"/>
    </location>
    <ligand>
        <name>5-phospho-alpha-D-ribose 1-diphosphate</name>
        <dbReference type="ChEBI" id="CHEBI:58017"/>
    </ligand>
</feature>
<feature type="binding site" evidence="9">
    <location>
        <position position="242"/>
    </location>
    <ligand>
        <name>Mg(2+)</name>
        <dbReference type="ChEBI" id="CHEBI:18420"/>
        <label>1</label>
    </ligand>
</feature>
<dbReference type="GO" id="GO:0005829">
    <property type="term" value="C:cytosol"/>
    <property type="evidence" value="ECO:0007669"/>
    <property type="project" value="TreeGrafter"/>
</dbReference>
<feature type="binding site" evidence="9">
    <location>
        <position position="96"/>
    </location>
    <ligand>
        <name>5-phospho-alpha-D-ribose 1-diphosphate</name>
        <dbReference type="ChEBI" id="CHEBI:58017"/>
    </ligand>
</feature>
<dbReference type="FunFam" id="3.40.1030.10:FF:000002">
    <property type="entry name" value="Anthranilate phosphoribosyltransferase"/>
    <property type="match status" value="1"/>
</dbReference>
<accession>A0A5Q2N564</accession>
<dbReference type="NCBIfam" id="TIGR01245">
    <property type="entry name" value="trpD"/>
    <property type="match status" value="1"/>
</dbReference>
<evidence type="ECO:0000256" key="6">
    <source>
        <dbReference type="ARBA" id="ARBA00023141"/>
    </source>
</evidence>
<dbReference type="EMBL" id="CP045875">
    <property type="protein sequence ID" value="QGG47725.1"/>
    <property type="molecule type" value="Genomic_DNA"/>
</dbReference>
<keyword evidence="6 9" id="KW-0057">Aromatic amino acid biosynthesis</keyword>
<dbReference type="Pfam" id="PF00591">
    <property type="entry name" value="Glycos_transf_3"/>
    <property type="match status" value="1"/>
</dbReference>
<keyword evidence="3 9" id="KW-0328">Glycosyltransferase</keyword>
<dbReference type="InterPro" id="IPR005940">
    <property type="entry name" value="Anthranilate_Pribosyl_Tfrase"/>
</dbReference>
<gene>
    <name evidence="9 12" type="primary">trpD</name>
    <name evidence="12" type="ORF">FTV88_1626</name>
</gene>
<dbReference type="InterPro" id="IPR000312">
    <property type="entry name" value="Glycosyl_Trfase_fam3"/>
</dbReference>
<comment type="pathway">
    <text evidence="1 9">Amino-acid biosynthesis; L-tryptophan biosynthesis; L-tryptophan from chorismate: step 2/5.</text>
</comment>
<dbReference type="RefSeq" id="WP_207707931.1">
    <property type="nucleotide sequence ID" value="NZ_CP045875.1"/>
</dbReference>
<evidence type="ECO:0000313" key="13">
    <source>
        <dbReference type="Proteomes" id="UP000366051"/>
    </source>
</evidence>
<feature type="binding site" evidence="9">
    <location>
        <begin position="124"/>
        <end position="132"/>
    </location>
    <ligand>
        <name>5-phospho-alpha-D-ribose 1-diphosphate</name>
        <dbReference type="ChEBI" id="CHEBI:58017"/>
    </ligand>
</feature>
<comment type="cofactor">
    <cofactor evidence="9">
        <name>Mg(2+)</name>
        <dbReference type="ChEBI" id="CHEBI:18420"/>
    </cofactor>
    <text evidence="9">Binds 2 magnesium ions per monomer.</text>
</comment>
<comment type="caution">
    <text evidence="9">Lacks conserved residue(s) required for the propagation of feature annotation.</text>
</comment>
<protein>
    <recommendedName>
        <fullName evidence="9">Anthranilate phosphoribosyltransferase</fullName>
        <ecNumber evidence="9">2.4.2.18</ecNumber>
    </recommendedName>
</protein>
<dbReference type="GO" id="GO:0004048">
    <property type="term" value="F:anthranilate phosphoribosyltransferase activity"/>
    <property type="evidence" value="ECO:0007669"/>
    <property type="project" value="UniProtKB-UniRule"/>
</dbReference>
<dbReference type="HAMAP" id="MF_00211">
    <property type="entry name" value="TrpD"/>
    <property type="match status" value="1"/>
</dbReference>
<dbReference type="Pfam" id="PF02885">
    <property type="entry name" value="Glycos_trans_3N"/>
    <property type="match status" value="1"/>
</dbReference>
<dbReference type="UniPathway" id="UPA00035">
    <property type="reaction ID" value="UER00041"/>
</dbReference>
<evidence type="ECO:0000256" key="5">
    <source>
        <dbReference type="ARBA" id="ARBA00022822"/>
    </source>
</evidence>
<comment type="similarity">
    <text evidence="8">In the C-terminal section; belongs to the anthranilate phosphoribosyltransferase family.</text>
</comment>
<dbReference type="GO" id="GO:0000287">
    <property type="term" value="F:magnesium ion binding"/>
    <property type="evidence" value="ECO:0007669"/>
    <property type="project" value="UniProtKB-UniRule"/>
</dbReference>